<evidence type="ECO:0000313" key="7">
    <source>
        <dbReference type="EMBL" id="QIK72393.1"/>
    </source>
</evidence>
<dbReference type="Proteomes" id="UP000501058">
    <property type="component" value="Chromosome"/>
</dbReference>
<evidence type="ECO:0000256" key="3">
    <source>
        <dbReference type="ARBA" id="ARBA00022603"/>
    </source>
</evidence>
<name>A0A6G7Y6I4_9ACTN</name>
<evidence type="ECO:0000256" key="2">
    <source>
        <dbReference type="ARBA" id="ARBA00022573"/>
    </source>
</evidence>
<evidence type="ECO:0000259" key="6">
    <source>
        <dbReference type="Pfam" id="PF00590"/>
    </source>
</evidence>
<keyword evidence="8" id="KW-1185">Reference proteome</keyword>
<dbReference type="NCBIfam" id="TIGR02467">
    <property type="entry name" value="CbiE"/>
    <property type="match status" value="1"/>
</dbReference>
<dbReference type="InterPro" id="IPR014008">
    <property type="entry name" value="Cbl_synth_MTase_CbiT"/>
</dbReference>
<dbReference type="GO" id="GO:0032259">
    <property type="term" value="P:methylation"/>
    <property type="evidence" value="ECO:0007669"/>
    <property type="project" value="UniProtKB-KW"/>
</dbReference>
<dbReference type="EMBL" id="CP049865">
    <property type="protein sequence ID" value="QIK72393.1"/>
    <property type="molecule type" value="Genomic_DNA"/>
</dbReference>
<sequence length="406" mass="41420">MLNRVDPTRRLTVVGIGADGLAGLPAASRALIEDADVLLGAPRQLALVPEAADQRRLTWPSPLKAGLPGLLAKLPQGDVVAVASGDPLVSGIGATLVELLGADAVRIVPAVSSVALARAELGWSAADTAVVSLVGRPIGLLARELAPGRRVLALSADETTPAAVAALLVGAGYGASRLHVLGDLGSAAASRIDGIADAWSARSPRLNVVGIEVVGPHRLGWTPGLPDTAYAHDGQLTKRDLRASALARLAPTPGGLLWDVGAGAGSVGIEWLRAHPTCRAIAIESNPERATRIMRNATTLGVPGLRVVRGAAPEALAGLPEPDAIFVGGGASVPGVLDTCLAALRPGGRLVVHGVTLETEMRLAGLFAERGGELTRIGIEVAAPLGSFTGWTPARCVTQWAWTKPA</sequence>
<evidence type="ECO:0000256" key="5">
    <source>
        <dbReference type="ARBA" id="ARBA00022691"/>
    </source>
</evidence>
<dbReference type="GO" id="GO:0008276">
    <property type="term" value="F:protein methyltransferase activity"/>
    <property type="evidence" value="ECO:0007669"/>
    <property type="project" value="InterPro"/>
</dbReference>
<evidence type="ECO:0000313" key="8">
    <source>
        <dbReference type="Proteomes" id="UP000501058"/>
    </source>
</evidence>
<dbReference type="InterPro" id="IPR014777">
    <property type="entry name" value="4pyrrole_Mease_sub1"/>
</dbReference>
<keyword evidence="5" id="KW-0949">S-adenosyl-L-methionine</keyword>
<dbReference type="InterPro" id="IPR050714">
    <property type="entry name" value="Cobalamin_biosynth_MTase"/>
</dbReference>
<dbReference type="CDD" id="cd11644">
    <property type="entry name" value="Precorrin-6Y-MT"/>
    <property type="match status" value="1"/>
</dbReference>
<dbReference type="InterPro" id="IPR006365">
    <property type="entry name" value="Cbl_synth_CobL"/>
</dbReference>
<dbReference type="RefSeq" id="WP_166233467.1">
    <property type="nucleotide sequence ID" value="NZ_CP049865.1"/>
</dbReference>
<dbReference type="PANTHER" id="PTHR43182:SF1">
    <property type="entry name" value="COBALT-PRECORRIN-7 C(5)-METHYLTRANSFERASE"/>
    <property type="match status" value="1"/>
</dbReference>
<reference evidence="7 8" key="1">
    <citation type="submission" date="2020-03" db="EMBL/GenBank/DDBJ databases">
        <title>Propioniciclava sp. nov., isolated from Hydrophilus acuminatus.</title>
        <authorList>
            <person name="Hyun D.-W."/>
            <person name="Bae J.-W."/>
        </authorList>
    </citation>
    <scope>NUCLEOTIDE SEQUENCE [LARGE SCALE GENOMIC DNA]</scope>
    <source>
        <strain evidence="7 8">HDW11</strain>
    </source>
</reference>
<dbReference type="PIRSF" id="PIRSF036428">
    <property type="entry name" value="CobL"/>
    <property type="match status" value="1"/>
</dbReference>
<dbReference type="GO" id="GO:0009236">
    <property type="term" value="P:cobalamin biosynthetic process"/>
    <property type="evidence" value="ECO:0007669"/>
    <property type="project" value="UniProtKB-UniPathway"/>
</dbReference>
<accession>A0A6G7Y6I4</accession>
<protein>
    <submittedName>
        <fullName evidence="7">Precorrin-6y C5,15-methyltransferase (Decarboxylating) subunit CbiE</fullName>
    </submittedName>
</protein>
<evidence type="ECO:0000256" key="1">
    <source>
        <dbReference type="ARBA" id="ARBA00004953"/>
    </source>
</evidence>
<dbReference type="AlphaFoldDB" id="A0A6G7Y6I4"/>
<dbReference type="SUPFAM" id="SSF53790">
    <property type="entry name" value="Tetrapyrrole methylase"/>
    <property type="match status" value="1"/>
</dbReference>
<keyword evidence="3 7" id="KW-0489">Methyltransferase</keyword>
<evidence type="ECO:0000256" key="4">
    <source>
        <dbReference type="ARBA" id="ARBA00022679"/>
    </source>
</evidence>
<dbReference type="CDD" id="cd02440">
    <property type="entry name" value="AdoMet_MTases"/>
    <property type="match status" value="1"/>
</dbReference>
<keyword evidence="4 7" id="KW-0808">Transferase</keyword>
<feature type="domain" description="Tetrapyrrole methylase" evidence="6">
    <location>
        <begin position="10"/>
        <end position="164"/>
    </location>
</feature>
<dbReference type="InterPro" id="IPR029063">
    <property type="entry name" value="SAM-dependent_MTases_sf"/>
</dbReference>
<dbReference type="Gene3D" id="3.40.50.150">
    <property type="entry name" value="Vaccinia Virus protein VP39"/>
    <property type="match status" value="1"/>
</dbReference>
<dbReference type="Gene3D" id="3.40.1010.10">
    <property type="entry name" value="Cobalt-precorrin-4 Transmethylase, Domain 1"/>
    <property type="match status" value="1"/>
</dbReference>
<dbReference type="InterPro" id="IPR012818">
    <property type="entry name" value="CbiE"/>
</dbReference>
<dbReference type="InterPro" id="IPR035996">
    <property type="entry name" value="4pyrrol_Methylase_sf"/>
</dbReference>
<proteinExistence type="predicted"/>
<dbReference type="NCBIfam" id="TIGR02469">
    <property type="entry name" value="CbiT"/>
    <property type="match status" value="1"/>
</dbReference>
<keyword evidence="2" id="KW-0169">Cobalamin biosynthesis</keyword>
<dbReference type="KEGG" id="prv:G7070_09075"/>
<organism evidence="7 8">
    <name type="scientific">Propioniciclava coleopterorum</name>
    <dbReference type="NCBI Taxonomy" id="2714937"/>
    <lineage>
        <taxon>Bacteria</taxon>
        <taxon>Bacillati</taxon>
        <taxon>Actinomycetota</taxon>
        <taxon>Actinomycetes</taxon>
        <taxon>Propionibacteriales</taxon>
        <taxon>Propionibacteriaceae</taxon>
        <taxon>Propioniciclava</taxon>
    </lineage>
</organism>
<dbReference type="Pfam" id="PF00590">
    <property type="entry name" value="TP_methylase"/>
    <property type="match status" value="1"/>
</dbReference>
<comment type="pathway">
    <text evidence="1">Cofactor biosynthesis; adenosylcobalamin biosynthesis.</text>
</comment>
<gene>
    <name evidence="7" type="primary">cbiE</name>
    <name evidence="7" type="ORF">G7070_09075</name>
</gene>
<dbReference type="UniPathway" id="UPA00148"/>
<dbReference type="PANTHER" id="PTHR43182">
    <property type="entry name" value="COBALT-PRECORRIN-6B C(15)-METHYLTRANSFERASE (DECARBOXYLATING)"/>
    <property type="match status" value="1"/>
</dbReference>
<dbReference type="InterPro" id="IPR000878">
    <property type="entry name" value="4pyrrol_Mease"/>
</dbReference>
<dbReference type="SUPFAM" id="SSF53335">
    <property type="entry name" value="S-adenosyl-L-methionine-dependent methyltransferases"/>
    <property type="match status" value="1"/>
</dbReference>